<proteinExistence type="predicted"/>
<protein>
    <submittedName>
        <fullName evidence="2">Maleylpyruvate isomerase family mycothiol-dependent enzyme</fullName>
    </submittedName>
</protein>
<dbReference type="Pfam" id="PF11716">
    <property type="entry name" value="MDMPI_N"/>
    <property type="match status" value="1"/>
</dbReference>
<dbReference type="Gene3D" id="1.20.120.450">
    <property type="entry name" value="dinb family like domain"/>
    <property type="match status" value="1"/>
</dbReference>
<gene>
    <name evidence="2" type="ORF">AB0D95_27050</name>
</gene>
<dbReference type="NCBIfam" id="TIGR03083">
    <property type="entry name" value="maleylpyruvate isomerase family mycothiol-dependent enzyme"/>
    <property type="match status" value="1"/>
</dbReference>
<evidence type="ECO:0000313" key="2">
    <source>
        <dbReference type="EMBL" id="MEU9580883.1"/>
    </source>
</evidence>
<accession>A0ABV3EXD3</accession>
<organism evidence="2 3">
    <name type="scientific">Streptomyces chilikensis</name>
    <dbReference type="NCBI Taxonomy" id="1194079"/>
    <lineage>
        <taxon>Bacteria</taxon>
        <taxon>Bacillati</taxon>
        <taxon>Actinomycetota</taxon>
        <taxon>Actinomycetes</taxon>
        <taxon>Kitasatosporales</taxon>
        <taxon>Streptomycetaceae</taxon>
        <taxon>Streptomyces</taxon>
    </lineage>
</organism>
<dbReference type="EMBL" id="JBEZNA010000090">
    <property type="protein sequence ID" value="MEU9580883.1"/>
    <property type="molecule type" value="Genomic_DNA"/>
</dbReference>
<dbReference type="InterPro" id="IPR017517">
    <property type="entry name" value="Maleyloyr_isom"/>
</dbReference>
<name>A0ABV3EXD3_9ACTN</name>
<sequence>MTTPADARRPARDPQLPGRLLTLERDALIPLLRSRPEADFLAPVPACPGWTVRDALAHCGAVLTRLVEDRWEEEVGSPGHNARDIAERADWPVARVVDELDRGMGEAGAVIAGREDGARDGVALGEWVHAGDVREAWGLPGAYAGPGQADALRLLARVTGTLRLVPVHADLDGYDEPLRLGDGGVAPGRYIGDAATLIRLYAGRPVTGAPYELAGVKEAELNLFG</sequence>
<keyword evidence="2" id="KW-0413">Isomerase</keyword>
<dbReference type="InterPro" id="IPR034660">
    <property type="entry name" value="DinB/YfiT-like"/>
</dbReference>
<dbReference type="RefSeq" id="WP_359276979.1">
    <property type="nucleotide sequence ID" value="NZ_JBEZNA010000090.1"/>
</dbReference>
<comment type="caution">
    <text evidence="2">The sequence shown here is derived from an EMBL/GenBank/DDBJ whole genome shotgun (WGS) entry which is preliminary data.</text>
</comment>
<dbReference type="Proteomes" id="UP001551584">
    <property type="component" value="Unassembled WGS sequence"/>
</dbReference>
<dbReference type="InterPro" id="IPR024344">
    <property type="entry name" value="MDMPI_metal-binding"/>
</dbReference>
<evidence type="ECO:0000313" key="3">
    <source>
        <dbReference type="Proteomes" id="UP001551584"/>
    </source>
</evidence>
<reference evidence="2 3" key="1">
    <citation type="submission" date="2024-06" db="EMBL/GenBank/DDBJ databases">
        <title>The Natural Products Discovery Center: Release of the First 8490 Sequenced Strains for Exploring Actinobacteria Biosynthetic Diversity.</title>
        <authorList>
            <person name="Kalkreuter E."/>
            <person name="Kautsar S.A."/>
            <person name="Yang D."/>
            <person name="Bader C.D."/>
            <person name="Teijaro C.N."/>
            <person name="Fluegel L."/>
            <person name="Davis C.M."/>
            <person name="Simpson J.R."/>
            <person name="Lauterbach L."/>
            <person name="Steele A.D."/>
            <person name="Gui C."/>
            <person name="Meng S."/>
            <person name="Li G."/>
            <person name="Viehrig K."/>
            <person name="Ye F."/>
            <person name="Su P."/>
            <person name="Kiefer A.F."/>
            <person name="Nichols A."/>
            <person name="Cepeda A.J."/>
            <person name="Yan W."/>
            <person name="Fan B."/>
            <person name="Jiang Y."/>
            <person name="Adhikari A."/>
            <person name="Zheng C.-J."/>
            <person name="Schuster L."/>
            <person name="Cowan T.M."/>
            <person name="Smanski M.J."/>
            <person name="Chevrette M.G."/>
            <person name="De Carvalho L.P.S."/>
            <person name="Shen B."/>
        </authorList>
    </citation>
    <scope>NUCLEOTIDE SEQUENCE [LARGE SCALE GENOMIC DNA]</scope>
    <source>
        <strain evidence="2 3">NPDC048117</strain>
    </source>
</reference>
<dbReference type="SUPFAM" id="SSF109854">
    <property type="entry name" value="DinB/YfiT-like putative metalloenzymes"/>
    <property type="match status" value="1"/>
</dbReference>
<dbReference type="GO" id="GO:0016853">
    <property type="term" value="F:isomerase activity"/>
    <property type="evidence" value="ECO:0007669"/>
    <property type="project" value="UniProtKB-KW"/>
</dbReference>
<keyword evidence="3" id="KW-1185">Reference proteome</keyword>
<feature type="domain" description="Mycothiol-dependent maleylpyruvate isomerase metal-binding" evidence="1">
    <location>
        <begin position="23"/>
        <end position="132"/>
    </location>
</feature>
<evidence type="ECO:0000259" key="1">
    <source>
        <dbReference type="Pfam" id="PF11716"/>
    </source>
</evidence>